<evidence type="ECO:0000313" key="8">
    <source>
        <dbReference type="Proteomes" id="UP000472272"/>
    </source>
</evidence>
<accession>A0A670IHA5</accession>
<dbReference type="GO" id="GO:0016020">
    <property type="term" value="C:membrane"/>
    <property type="evidence" value="ECO:0007669"/>
    <property type="project" value="UniProtKB-SubCell"/>
</dbReference>
<keyword evidence="8" id="KW-1185">Reference proteome</keyword>
<dbReference type="GO" id="GO:0015095">
    <property type="term" value="F:magnesium ion transmembrane transporter activity"/>
    <property type="evidence" value="ECO:0007669"/>
    <property type="project" value="InterPro"/>
</dbReference>
<reference evidence="7 8" key="1">
    <citation type="journal article" date="2019" name="Proc. Natl. Acad. Sci. U.S.A.">
        <title>Regulatory changes in pterin and carotenoid genes underlie balanced color polymorphisms in the wall lizard.</title>
        <authorList>
            <person name="Andrade P."/>
            <person name="Pinho C."/>
            <person name="Perez I de Lanuza G."/>
            <person name="Afonso S."/>
            <person name="Brejcha J."/>
            <person name="Rubin C.J."/>
            <person name="Wallerman O."/>
            <person name="Pereira P."/>
            <person name="Sabatino S.J."/>
            <person name="Bellati A."/>
            <person name="Pellitteri-Rosa D."/>
            <person name="Bosakova Z."/>
            <person name="Bunikis I."/>
            <person name="Carretero M.A."/>
            <person name="Feiner N."/>
            <person name="Marsik P."/>
            <person name="Pauperio F."/>
            <person name="Salvi D."/>
            <person name="Soler L."/>
            <person name="While G.M."/>
            <person name="Uller T."/>
            <person name="Font E."/>
            <person name="Andersson L."/>
            <person name="Carneiro M."/>
        </authorList>
    </citation>
    <scope>NUCLEOTIDE SEQUENCE</scope>
</reference>
<reference evidence="7" key="2">
    <citation type="submission" date="2025-08" db="UniProtKB">
        <authorList>
            <consortium name="Ensembl"/>
        </authorList>
    </citation>
    <scope>IDENTIFICATION</scope>
</reference>
<dbReference type="Ensembl" id="ENSPMRT00000012258.1">
    <property type="protein sequence ID" value="ENSPMRP00000011475.1"/>
    <property type="gene ID" value="ENSPMRG00000007684.1"/>
</dbReference>
<dbReference type="AlphaFoldDB" id="A0A670IHA5"/>
<sequence length="118" mass="12850">MVHYKLHEGVEKGLPGWTKGSLLALTCLSGQTFCQVVGNVSSTVLPHNNITLNTNWMVQIEDKYGFYIGLALAIFSSFLIGSSVILKKKGLRRLVETGGTRAGMVSMAQEVGEELFSE</sequence>
<dbReference type="InterPro" id="IPR008521">
    <property type="entry name" value="Mg_trans_NIPA"/>
</dbReference>
<keyword evidence="4 6" id="KW-1133">Transmembrane helix</keyword>
<evidence type="ECO:0000256" key="6">
    <source>
        <dbReference type="SAM" id="Phobius"/>
    </source>
</evidence>
<evidence type="ECO:0000256" key="5">
    <source>
        <dbReference type="ARBA" id="ARBA00023136"/>
    </source>
</evidence>
<keyword evidence="3 6" id="KW-0812">Transmembrane</keyword>
<evidence type="ECO:0000256" key="4">
    <source>
        <dbReference type="ARBA" id="ARBA00022989"/>
    </source>
</evidence>
<dbReference type="GeneTree" id="ENSGT00940000159087"/>
<dbReference type="OMA" id="SAVGNNW"/>
<comment type="similarity">
    <text evidence="2">Belongs to the NIPA family.</text>
</comment>
<evidence type="ECO:0000256" key="1">
    <source>
        <dbReference type="ARBA" id="ARBA00004141"/>
    </source>
</evidence>
<protein>
    <submittedName>
        <fullName evidence="7">Uncharacterized protein</fullName>
    </submittedName>
</protein>
<evidence type="ECO:0000256" key="3">
    <source>
        <dbReference type="ARBA" id="ARBA00022692"/>
    </source>
</evidence>
<evidence type="ECO:0000256" key="2">
    <source>
        <dbReference type="ARBA" id="ARBA00007230"/>
    </source>
</evidence>
<name>A0A670IHA5_PODMU</name>
<dbReference type="Proteomes" id="UP000472272">
    <property type="component" value="Chromosome 2"/>
</dbReference>
<proteinExistence type="inferred from homology"/>
<dbReference type="Pfam" id="PF05653">
    <property type="entry name" value="Mg_trans_NIPA"/>
    <property type="match status" value="1"/>
</dbReference>
<organism evidence="7 8">
    <name type="scientific">Podarcis muralis</name>
    <name type="common">Wall lizard</name>
    <name type="synonym">Lacerta muralis</name>
    <dbReference type="NCBI Taxonomy" id="64176"/>
    <lineage>
        <taxon>Eukaryota</taxon>
        <taxon>Metazoa</taxon>
        <taxon>Chordata</taxon>
        <taxon>Craniata</taxon>
        <taxon>Vertebrata</taxon>
        <taxon>Euteleostomi</taxon>
        <taxon>Lepidosauria</taxon>
        <taxon>Squamata</taxon>
        <taxon>Bifurcata</taxon>
        <taxon>Unidentata</taxon>
        <taxon>Episquamata</taxon>
        <taxon>Laterata</taxon>
        <taxon>Lacertibaenia</taxon>
        <taxon>Lacertidae</taxon>
        <taxon>Podarcis</taxon>
    </lineage>
</organism>
<keyword evidence="5 6" id="KW-0472">Membrane</keyword>
<evidence type="ECO:0000313" key="7">
    <source>
        <dbReference type="Ensembl" id="ENSPMRP00000011475.1"/>
    </source>
</evidence>
<reference evidence="7" key="3">
    <citation type="submission" date="2025-09" db="UniProtKB">
        <authorList>
            <consortium name="Ensembl"/>
        </authorList>
    </citation>
    <scope>IDENTIFICATION</scope>
</reference>
<comment type="subcellular location">
    <subcellularLocation>
        <location evidence="1">Membrane</location>
        <topology evidence="1">Multi-pass membrane protein</topology>
    </subcellularLocation>
</comment>
<feature type="transmembrane region" description="Helical" evidence="6">
    <location>
        <begin position="64"/>
        <end position="86"/>
    </location>
</feature>